<comment type="similarity">
    <text evidence="2">Belongs to the FAD-dependent glycerol-3-phosphate dehydrogenase family.</text>
</comment>
<dbReference type="PANTHER" id="PTHR11985">
    <property type="entry name" value="GLYCEROL-3-PHOSPHATE DEHYDROGENASE"/>
    <property type="match status" value="1"/>
</dbReference>
<keyword evidence="10" id="KW-1185">Reference proteome</keyword>
<feature type="domain" description="FAD dependent oxidoreductase" evidence="7">
    <location>
        <begin position="17"/>
        <end position="336"/>
    </location>
</feature>
<protein>
    <submittedName>
        <fullName evidence="9">FAD dependent oxidoreductase</fullName>
    </submittedName>
</protein>
<evidence type="ECO:0000259" key="8">
    <source>
        <dbReference type="Pfam" id="PF16901"/>
    </source>
</evidence>
<dbReference type="Gene3D" id="3.30.9.10">
    <property type="entry name" value="D-Amino Acid Oxidase, subunit A, domain 2"/>
    <property type="match status" value="1"/>
</dbReference>
<dbReference type="AlphaFoldDB" id="D8KB99"/>
<evidence type="ECO:0000256" key="6">
    <source>
        <dbReference type="ARBA" id="ARBA00023002"/>
    </source>
</evidence>
<evidence type="ECO:0000256" key="2">
    <source>
        <dbReference type="ARBA" id="ARBA00007330"/>
    </source>
</evidence>
<comment type="cofactor">
    <cofactor evidence="1">
        <name>FAD</name>
        <dbReference type="ChEBI" id="CHEBI:57692"/>
    </cofactor>
</comment>
<dbReference type="GO" id="GO:0004368">
    <property type="term" value="F:glycerol-3-phosphate dehydrogenase (quinone) activity"/>
    <property type="evidence" value="ECO:0007669"/>
    <property type="project" value="InterPro"/>
</dbReference>
<dbReference type="PRINTS" id="PR01001">
    <property type="entry name" value="FADG3PDH"/>
</dbReference>
<dbReference type="GO" id="GO:0006071">
    <property type="term" value="P:glycerol metabolic process"/>
    <property type="evidence" value="ECO:0007669"/>
    <property type="project" value="UniProtKB-KW"/>
</dbReference>
<keyword evidence="6" id="KW-0560">Oxidoreductase</keyword>
<dbReference type="InterPro" id="IPR006076">
    <property type="entry name" value="FAD-dep_OxRdtase"/>
</dbReference>
<evidence type="ECO:0000313" key="10">
    <source>
        <dbReference type="Proteomes" id="UP000000393"/>
    </source>
</evidence>
<dbReference type="InterPro" id="IPR000447">
    <property type="entry name" value="G3P_DH_FAD-dep"/>
</dbReference>
<keyword evidence="4" id="KW-0319">Glycerol metabolism</keyword>
<evidence type="ECO:0000256" key="4">
    <source>
        <dbReference type="ARBA" id="ARBA00022798"/>
    </source>
</evidence>
<dbReference type="eggNOG" id="COG0578">
    <property type="taxonomic scope" value="Bacteria"/>
</dbReference>
<dbReference type="InterPro" id="IPR036188">
    <property type="entry name" value="FAD/NAD-bd_sf"/>
</dbReference>
<gene>
    <name evidence="9" type="ordered locus">Nwat_2786</name>
</gene>
<dbReference type="PANTHER" id="PTHR11985:SF35">
    <property type="entry name" value="ANAEROBIC GLYCEROL-3-PHOSPHATE DEHYDROGENASE SUBUNIT A"/>
    <property type="match status" value="1"/>
</dbReference>
<organism evidence="9 10">
    <name type="scientific">Nitrosococcus watsoni (strain C-113)</name>
    <dbReference type="NCBI Taxonomy" id="105559"/>
    <lineage>
        <taxon>Bacteria</taxon>
        <taxon>Pseudomonadati</taxon>
        <taxon>Pseudomonadota</taxon>
        <taxon>Gammaproteobacteria</taxon>
        <taxon>Chromatiales</taxon>
        <taxon>Chromatiaceae</taxon>
        <taxon>Nitrosococcus</taxon>
    </lineage>
</organism>
<keyword evidence="3" id="KW-0285">Flavoprotein</keyword>
<dbReference type="HOGENOM" id="CLU_015740_5_1_6"/>
<dbReference type="GO" id="GO:0046168">
    <property type="term" value="P:glycerol-3-phosphate catabolic process"/>
    <property type="evidence" value="ECO:0007669"/>
    <property type="project" value="TreeGrafter"/>
</dbReference>
<keyword evidence="5" id="KW-0274">FAD</keyword>
<dbReference type="InterPro" id="IPR031656">
    <property type="entry name" value="DAO_C"/>
</dbReference>
<dbReference type="EMBL" id="CP002086">
    <property type="protein sequence ID" value="ADJ29546.1"/>
    <property type="molecule type" value="Genomic_DNA"/>
</dbReference>
<dbReference type="Pfam" id="PF01266">
    <property type="entry name" value="DAO"/>
    <property type="match status" value="1"/>
</dbReference>
<dbReference type="Gene3D" id="3.50.50.60">
    <property type="entry name" value="FAD/NAD(P)-binding domain"/>
    <property type="match status" value="1"/>
</dbReference>
<reference evidence="9 10" key="1">
    <citation type="submission" date="2010-06" db="EMBL/GenBank/DDBJ databases">
        <title>Complete sequence of chromosome of Nitrosococcus watsoni C-113.</title>
        <authorList>
            <consortium name="US DOE Joint Genome Institute"/>
            <person name="Lucas S."/>
            <person name="Copeland A."/>
            <person name="Lapidus A."/>
            <person name="Cheng J.-F."/>
            <person name="Bruce D."/>
            <person name="Goodwin L."/>
            <person name="Pitluck S."/>
            <person name="Malfatti S.A."/>
            <person name="Chain P.S.G."/>
            <person name="Land M."/>
            <person name="Hauser L."/>
            <person name="Kyrpides N."/>
            <person name="Ivanova N."/>
            <person name="Cambell M.A."/>
            <person name="Heidelberg J.F."/>
            <person name="Klotz M.G."/>
            <person name="Woyke T."/>
        </authorList>
    </citation>
    <scope>NUCLEOTIDE SEQUENCE [LARGE SCALE GENOMIC DNA]</scope>
    <source>
        <strain evidence="9 10">C-113</strain>
    </source>
</reference>
<evidence type="ECO:0000256" key="1">
    <source>
        <dbReference type="ARBA" id="ARBA00001974"/>
    </source>
</evidence>
<evidence type="ECO:0000256" key="3">
    <source>
        <dbReference type="ARBA" id="ARBA00022630"/>
    </source>
</evidence>
<name>D8KB99_NITWC</name>
<dbReference type="Gene3D" id="1.10.8.870">
    <property type="entry name" value="Alpha-glycerophosphate oxidase, cap domain"/>
    <property type="match status" value="1"/>
</dbReference>
<evidence type="ECO:0000259" key="7">
    <source>
        <dbReference type="Pfam" id="PF01266"/>
    </source>
</evidence>
<proteinExistence type="inferred from homology"/>
<dbReference type="OrthoDB" id="9766796at2"/>
<feature type="domain" description="Alpha-glycerophosphate oxidase C-terminal" evidence="8">
    <location>
        <begin position="429"/>
        <end position="506"/>
    </location>
</feature>
<evidence type="ECO:0000313" key="9">
    <source>
        <dbReference type="EMBL" id="ADJ29546.1"/>
    </source>
</evidence>
<sequence>MELREHHLKKLSQTTYDALIIGGGINGAVSAAALAGRGAKVALIDKGDFAGFTSQHSSNLIWGGIKYLETYDFRLVWELCQSRNQLMKYYPSTVKEIRFLTTIPKHFRYPRLLPWLGAWLYWFMGKGFTQPPRLLSRQDIKKEESIINGENSQGGFEYSDAYLYDNDARFVFNFIRSAVNCGGIVANYVESLGAKRDANKWRTRARDQISGQEFDIQSKALINATGPFADQHNRLTGQKTPHQHAFSKGVHLIVDQLTPHPRVLAFFASDGRLFFAIPMGARTCIGTTDTHVEAPTTTVTTEDRQFILDNINRLLTLKKPLQADNIIAERCGVRPLVVETGDSGKKDWLELSRKHEIDVNRDTAHLSIFGGKLTDCLNVGEEVCELVQTLGISLPHPQYACFGEPPEAVKRAFLQQAESIGLDSYASPDTTEKLTCRLWRRYGSEAIRLLATIQADPKQAEVLIKGAEYRRCELQLAAQNEMIVKLDDFLRRRSKIALMVRQQDLKKSTQLKEACKILFGKQAKGKLAEYFQEN</sequence>
<dbReference type="KEGG" id="nwa:Nwat_2786"/>
<dbReference type="STRING" id="105559.Nwat_2786"/>
<dbReference type="Pfam" id="PF16901">
    <property type="entry name" value="DAO_C"/>
    <property type="match status" value="1"/>
</dbReference>
<dbReference type="RefSeq" id="WP_013221611.1">
    <property type="nucleotide sequence ID" value="NC_014315.1"/>
</dbReference>
<evidence type="ECO:0000256" key="5">
    <source>
        <dbReference type="ARBA" id="ARBA00022827"/>
    </source>
</evidence>
<dbReference type="InterPro" id="IPR038299">
    <property type="entry name" value="DAO_C_sf"/>
</dbReference>
<accession>D8KB99</accession>
<dbReference type="SUPFAM" id="SSF51905">
    <property type="entry name" value="FAD/NAD(P)-binding domain"/>
    <property type="match status" value="1"/>
</dbReference>
<dbReference type="Proteomes" id="UP000000393">
    <property type="component" value="Chromosome"/>
</dbReference>